<evidence type="ECO:0000256" key="1">
    <source>
        <dbReference type="SAM" id="Phobius"/>
    </source>
</evidence>
<evidence type="ECO:0000313" key="3">
    <source>
        <dbReference type="Proteomes" id="UP001500804"/>
    </source>
</evidence>
<organism evidence="2 3">
    <name type="scientific">Pseudonocardia adelaidensis</name>
    <dbReference type="NCBI Taxonomy" id="648754"/>
    <lineage>
        <taxon>Bacteria</taxon>
        <taxon>Bacillati</taxon>
        <taxon>Actinomycetota</taxon>
        <taxon>Actinomycetes</taxon>
        <taxon>Pseudonocardiales</taxon>
        <taxon>Pseudonocardiaceae</taxon>
        <taxon>Pseudonocardia</taxon>
    </lineage>
</organism>
<reference evidence="3" key="1">
    <citation type="journal article" date="2019" name="Int. J. Syst. Evol. Microbiol.">
        <title>The Global Catalogue of Microorganisms (GCM) 10K type strain sequencing project: providing services to taxonomists for standard genome sequencing and annotation.</title>
        <authorList>
            <consortium name="The Broad Institute Genomics Platform"/>
            <consortium name="The Broad Institute Genome Sequencing Center for Infectious Disease"/>
            <person name="Wu L."/>
            <person name="Ma J."/>
        </authorList>
    </citation>
    <scope>NUCLEOTIDE SEQUENCE [LARGE SCALE GENOMIC DNA]</scope>
    <source>
        <strain evidence="3">JCM 18302</strain>
    </source>
</reference>
<dbReference type="EMBL" id="BAABJO010000017">
    <property type="protein sequence ID" value="GAA5127476.1"/>
    <property type="molecule type" value="Genomic_DNA"/>
</dbReference>
<dbReference type="Proteomes" id="UP001500804">
    <property type="component" value="Unassembled WGS sequence"/>
</dbReference>
<sequence length="162" mass="17762">MRDGRPAPRWAVVAAHIVPLTTLPSGLWRVPLALGFPMGLVGLQIQWWEPPYFIALSLVTEGAALLTLGLVRPWGERVPRRVPLLGGRRVPPLAAVVPASAGAVALGLIWAYAFRDFPELGNFHFAHGGWKVLMIAAYLPLLLWAPLLAAVTVAYYRRRCRG</sequence>
<proteinExistence type="predicted"/>
<comment type="caution">
    <text evidence="2">The sequence shown here is derived from an EMBL/GenBank/DDBJ whole genome shotgun (WGS) entry which is preliminary data.</text>
</comment>
<accession>A0ABP9NMJ5</accession>
<feature type="transmembrane region" description="Helical" evidence="1">
    <location>
        <begin position="52"/>
        <end position="71"/>
    </location>
</feature>
<keyword evidence="1" id="KW-1133">Transmembrane helix</keyword>
<feature type="transmembrane region" description="Helical" evidence="1">
    <location>
        <begin position="133"/>
        <end position="156"/>
    </location>
</feature>
<gene>
    <name evidence="2" type="ORF">GCM10023320_44880</name>
</gene>
<name>A0ABP9NMJ5_9PSEU</name>
<evidence type="ECO:0000313" key="2">
    <source>
        <dbReference type="EMBL" id="GAA5127476.1"/>
    </source>
</evidence>
<feature type="transmembrane region" description="Helical" evidence="1">
    <location>
        <begin position="92"/>
        <end position="113"/>
    </location>
</feature>
<evidence type="ECO:0008006" key="4">
    <source>
        <dbReference type="Google" id="ProtNLM"/>
    </source>
</evidence>
<protein>
    <recommendedName>
        <fullName evidence="4">Transmembrane protein</fullName>
    </recommendedName>
</protein>
<keyword evidence="1" id="KW-0472">Membrane</keyword>
<keyword evidence="1" id="KW-0812">Transmembrane</keyword>
<keyword evidence="3" id="KW-1185">Reference proteome</keyword>